<evidence type="ECO:0000256" key="1">
    <source>
        <dbReference type="SAM" id="MobiDB-lite"/>
    </source>
</evidence>
<sequence>MITPSSSLHESTSKLEEDHELLYPRRGSGGGAGGGAGHGGGRGGGGSRNRNGTSPTTTVPPGTYPGQPVFSLVPRSALPFQLNGKGLHAVPFGDGTKRAWKGYFAKSHPFEGRECGGGSRGVVYGNTVYGSGYPGETERGVEGRGFPFFFYPLTFPAATGPAYLYREAEYGTADDPSRPGGPLFQFSVYPQVTYQSTPPYKFHIVADNTTAQFLNVAISYSCTQYNASPGGITITTPVPYMKNSSNSSDYLPSPEDVVQFYRASSVALFLEGYNNTELVFNPTSTSLALAPQVLAPNISRNFVDCVNHTIGMSVPLVGGALVARGAPNGVYAGAMLAVLIWVSLGSWVL</sequence>
<accession>A0A409W8R8</accession>
<comment type="caution">
    <text evidence="2">The sequence shown here is derived from an EMBL/GenBank/DDBJ whole genome shotgun (WGS) entry which is preliminary data.</text>
</comment>
<feature type="compositionally biased region" description="Basic and acidic residues" evidence="1">
    <location>
        <begin position="11"/>
        <end position="23"/>
    </location>
</feature>
<gene>
    <name evidence="2" type="ORF">CVT24_003051</name>
</gene>
<feature type="compositionally biased region" description="Low complexity" evidence="1">
    <location>
        <begin position="48"/>
        <end position="68"/>
    </location>
</feature>
<evidence type="ECO:0000313" key="3">
    <source>
        <dbReference type="Proteomes" id="UP000284842"/>
    </source>
</evidence>
<dbReference type="EMBL" id="NHTK01005717">
    <property type="protein sequence ID" value="PPQ74898.1"/>
    <property type="molecule type" value="Genomic_DNA"/>
</dbReference>
<dbReference type="InParanoid" id="A0A409W8R8"/>
<protein>
    <submittedName>
        <fullName evidence="2">Uncharacterized protein</fullName>
    </submittedName>
</protein>
<evidence type="ECO:0000313" key="2">
    <source>
        <dbReference type="EMBL" id="PPQ74898.1"/>
    </source>
</evidence>
<dbReference type="Proteomes" id="UP000284842">
    <property type="component" value="Unassembled WGS sequence"/>
</dbReference>
<proteinExistence type="predicted"/>
<feature type="region of interest" description="Disordered" evidence="1">
    <location>
        <begin position="1"/>
        <end position="68"/>
    </location>
</feature>
<organism evidence="2 3">
    <name type="scientific">Panaeolus cyanescens</name>
    <dbReference type="NCBI Taxonomy" id="181874"/>
    <lineage>
        <taxon>Eukaryota</taxon>
        <taxon>Fungi</taxon>
        <taxon>Dikarya</taxon>
        <taxon>Basidiomycota</taxon>
        <taxon>Agaricomycotina</taxon>
        <taxon>Agaricomycetes</taxon>
        <taxon>Agaricomycetidae</taxon>
        <taxon>Agaricales</taxon>
        <taxon>Agaricineae</taxon>
        <taxon>Galeropsidaceae</taxon>
        <taxon>Panaeolus</taxon>
    </lineage>
</organism>
<dbReference type="OrthoDB" id="3365917at2759"/>
<name>A0A409W8R8_9AGAR</name>
<dbReference type="STRING" id="181874.A0A409W8R8"/>
<reference evidence="2 3" key="1">
    <citation type="journal article" date="2018" name="Evol. Lett.">
        <title>Horizontal gene cluster transfer increased hallucinogenic mushroom diversity.</title>
        <authorList>
            <person name="Reynolds H.T."/>
            <person name="Vijayakumar V."/>
            <person name="Gluck-Thaler E."/>
            <person name="Korotkin H.B."/>
            <person name="Matheny P.B."/>
            <person name="Slot J.C."/>
        </authorList>
    </citation>
    <scope>NUCLEOTIDE SEQUENCE [LARGE SCALE GENOMIC DNA]</scope>
    <source>
        <strain evidence="2 3">2629</strain>
    </source>
</reference>
<keyword evidence="3" id="KW-1185">Reference proteome</keyword>
<dbReference type="AlphaFoldDB" id="A0A409W8R8"/>
<feature type="compositionally biased region" description="Gly residues" evidence="1">
    <location>
        <begin position="27"/>
        <end position="47"/>
    </location>
</feature>
<feature type="compositionally biased region" description="Polar residues" evidence="1">
    <location>
        <begin position="1"/>
        <end position="10"/>
    </location>
</feature>